<sequence>MKISVITLFPDMLNSFFKESIISRAIKKKLVDIEIINLRDFAKDKYKTVDDRPYGGGAGMVLRVDCIKDAIDNVKCNERIVLTSPRGRVYDQSIAQQYSKLDHLVLIAGHYEGVDERVTNYIDEEVSLGDFVMTGGEITAAAIVDSIVRLIPGVLKKTDATEKESFFEITINRLIDIIGENGLLEKLKKKGIKKVKLLEYPQYTRPEIYNKFSVPSVLLSGNHAEIEKWKIQKAFELTLQKRPDLLEQ</sequence>
<evidence type="ECO:0000256" key="2">
    <source>
        <dbReference type="ARBA" id="ARBA00004496"/>
    </source>
</evidence>
<dbReference type="InterPro" id="IPR002649">
    <property type="entry name" value="tRNA_m1G_MeTrfase_TrmD"/>
</dbReference>
<dbReference type="GO" id="GO:0005829">
    <property type="term" value="C:cytosol"/>
    <property type="evidence" value="ECO:0007669"/>
    <property type="project" value="TreeGrafter"/>
</dbReference>
<dbReference type="AlphaFoldDB" id="A0A1F7JPF3"/>
<keyword evidence="8 15" id="KW-0489">Methyltransferase</keyword>
<dbReference type="Pfam" id="PF01746">
    <property type="entry name" value="tRNA_m1G_MT"/>
    <property type="match status" value="1"/>
</dbReference>
<dbReference type="NCBIfam" id="NF000648">
    <property type="entry name" value="PRK00026.1"/>
    <property type="match status" value="1"/>
</dbReference>
<evidence type="ECO:0000256" key="13">
    <source>
        <dbReference type="ARBA" id="ARBA00033392"/>
    </source>
</evidence>
<dbReference type="EMBL" id="MGAY01000001">
    <property type="protein sequence ID" value="OGK57483.1"/>
    <property type="molecule type" value="Genomic_DNA"/>
</dbReference>
<keyword evidence="10 15" id="KW-0949">S-adenosyl-L-methionine</keyword>
<name>A0A1F7JPF3_9BACT</name>
<accession>A0A1F7JPF3</accession>
<dbReference type="PANTHER" id="PTHR46417:SF1">
    <property type="entry name" value="TRNA (GUANINE-N(1)-)-METHYLTRANSFERASE"/>
    <property type="match status" value="1"/>
</dbReference>
<evidence type="ECO:0000256" key="9">
    <source>
        <dbReference type="ARBA" id="ARBA00022679"/>
    </source>
</evidence>
<evidence type="ECO:0000256" key="5">
    <source>
        <dbReference type="ARBA" id="ARBA00012807"/>
    </source>
</evidence>
<reference evidence="19 20" key="1">
    <citation type="journal article" date="2016" name="Nat. Commun.">
        <title>Thousands of microbial genomes shed light on interconnected biogeochemical processes in an aquifer system.</title>
        <authorList>
            <person name="Anantharaman K."/>
            <person name="Brown C.T."/>
            <person name="Hug L.A."/>
            <person name="Sharon I."/>
            <person name="Castelle C.J."/>
            <person name="Probst A.J."/>
            <person name="Thomas B.C."/>
            <person name="Singh A."/>
            <person name="Wilkins M.J."/>
            <person name="Karaoz U."/>
            <person name="Brodie E.L."/>
            <person name="Williams K.H."/>
            <person name="Hubbard S.S."/>
            <person name="Banfield J.F."/>
        </authorList>
    </citation>
    <scope>NUCLEOTIDE SEQUENCE [LARGE SCALE GENOMIC DNA]</scope>
</reference>
<feature type="binding site" evidence="15 16">
    <location>
        <begin position="128"/>
        <end position="133"/>
    </location>
    <ligand>
        <name>S-adenosyl-L-methionine</name>
        <dbReference type="ChEBI" id="CHEBI:59789"/>
    </ligand>
</feature>
<evidence type="ECO:0000256" key="12">
    <source>
        <dbReference type="ARBA" id="ARBA00029736"/>
    </source>
</evidence>
<dbReference type="PANTHER" id="PTHR46417">
    <property type="entry name" value="TRNA (GUANINE-N(1)-)-METHYLTRANSFERASE"/>
    <property type="match status" value="1"/>
</dbReference>
<evidence type="ECO:0000256" key="15">
    <source>
        <dbReference type="HAMAP-Rule" id="MF_00605"/>
    </source>
</evidence>
<evidence type="ECO:0000256" key="3">
    <source>
        <dbReference type="ARBA" id="ARBA00007630"/>
    </source>
</evidence>
<dbReference type="HAMAP" id="MF_00605">
    <property type="entry name" value="TrmD"/>
    <property type="match status" value="1"/>
</dbReference>
<dbReference type="PIRSF" id="PIRSF000386">
    <property type="entry name" value="tRNA_mtase"/>
    <property type="match status" value="1"/>
</dbReference>
<dbReference type="InterPro" id="IPR016009">
    <property type="entry name" value="tRNA_MeTrfase_TRMD/TRM10"/>
</dbReference>
<evidence type="ECO:0000259" key="18">
    <source>
        <dbReference type="Pfam" id="PF01746"/>
    </source>
</evidence>
<organism evidence="19 20">
    <name type="scientific">Candidatus Roizmanbacteria bacterium RIFCSPLOWO2_02_FULL_38_10</name>
    <dbReference type="NCBI Taxonomy" id="1802074"/>
    <lineage>
        <taxon>Bacteria</taxon>
        <taxon>Candidatus Roizmaniibacteriota</taxon>
    </lineage>
</organism>
<evidence type="ECO:0000256" key="10">
    <source>
        <dbReference type="ARBA" id="ARBA00022691"/>
    </source>
</evidence>
<evidence type="ECO:0000313" key="19">
    <source>
        <dbReference type="EMBL" id="OGK57483.1"/>
    </source>
</evidence>
<comment type="subunit">
    <text evidence="4 15 17">Homodimer.</text>
</comment>
<dbReference type="STRING" id="1802074.A3J15_01175"/>
<comment type="subcellular location">
    <subcellularLocation>
        <location evidence="2 15 17">Cytoplasm</location>
    </subcellularLocation>
</comment>
<dbReference type="CDD" id="cd18080">
    <property type="entry name" value="TrmD-like"/>
    <property type="match status" value="1"/>
</dbReference>
<comment type="function">
    <text evidence="1 15 17">Specifically methylates guanosine-37 in various tRNAs.</text>
</comment>
<protein>
    <recommendedName>
        <fullName evidence="6 15">tRNA (guanine-N(1)-)-methyltransferase</fullName>
        <ecNumber evidence="5 15">2.1.1.228</ecNumber>
    </recommendedName>
    <alternativeName>
        <fullName evidence="12 15">M1G-methyltransferase</fullName>
    </alternativeName>
    <alternativeName>
        <fullName evidence="13 15">tRNA [GM37] methyltransferase</fullName>
    </alternativeName>
</protein>
<evidence type="ECO:0000256" key="8">
    <source>
        <dbReference type="ARBA" id="ARBA00022603"/>
    </source>
</evidence>
<dbReference type="GO" id="GO:0002939">
    <property type="term" value="P:tRNA N1-guanine methylation"/>
    <property type="evidence" value="ECO:0007669"/>
    <property type="project" value="TreeGrafter"/>
</dbReference>
<dbReference type="FunFam" id="3.40.1280.10:FF:000001">
    <property type="entry name" value="tRNA (guanine-N(1)-)-methyltransferase"/>
    <property type="match status" value="1"/>
</dbReference>
<evidence type="ECO:0000256" key="14">
    <source>
        <dbReference type="ARBA" id="ARBA00047783"/>
    </source>
</evidence>
<dbReference type="Gene3D" id="1.10.1270.20">
    <property type="entry name" value="tRNA(m1g37)methyltransferase, domain 2"/>
    <property type="match status" value="1"/>
</dbReference>
<evidence type="ECO:0000256" key="11">
    <source>
        <dbReference type="ARBA" id="ARBA00022694"/>
    </source>
</evidence>
<evidence type="ECO:0000313" key="20">
    <source>
        <dbReference type="Proteomes" id="UP000176376"/>
    </source>
</evidence>
<comment type="catalytic activity">
    <reaction evidence="14 15 17">
        <text>guanosine(37) in tRNA + S-adenosyl-L-methionine = N(1)-methylguanosine(37) in tRNA + S-adenosyl-L-homocysteine + H(+)</text>
        <dbReference type="Rhea" id="RHEA:36899"/>
        <dbReference type="Rhea" id="RHEA-COMP:10145"/>
        <dbReference type="Rhea" id="RHEA-COMP:10147"/>
        <dbReference type="ChEBI" id="CHEBI:15378"/>
        <dbReference type="ChEBI" id="CHEBI:57856"/>
        <dbReference type="ChEBI" id="CHEBI:59789"/>
        <dbReference type="ChEBI" id="CHEBI:73542"/>
        <dbReference type="ChEBI" id="CHEBI:74269"/>
        <dbReference type="EC" id="2.1.1.228"/>
    </reaction>
</comment>
<dbReference type="Proteomes" id="UP000176376">
    <property type="component" value="Unassembled WGS sequence"/>
</dbReference>
<keyword evidence="9 15" id="KW-0808">Transferase</keyword>
<dbReference type="NCBIfam" id="TIGR00088">
    <property type="entry name" value="trmD"/>
    <property type="match status" value="1"/>
</dbReference>
<evidence type="ECO:0000256" key="6">
    <source>
        <dbReference type="ARBA" id="ARBA00014679"/>
    </source>
</evidence>
<dbReference type="EC" id="2.1.1.228" evidence="5 15"/>
<feature type="domain" description="tRNA methyltransferase TRMD/TRM10-type" evidence="18">
    <location>
        <begin position="1"/>
        <end position="248"/>
    </location>
</feature>
<evidence type="ECO:0000256" key="7">
    <source>
        <dbReference type="ARBA" id="ARBA00022490"/>
    </source>
</evidence>
<keyword evidence="11 15" id="KW-0819">tRNA processing</keyword>
<dbReference type="GO" id="GO:0052906">
    <property type="term" value="F:tRNA (guanine(37)-N1)-methyltransferase activity"/>
    <property type="evidence" value="ECO:0007669"/>
    <property type="project" value="UniProtKB-UniRule"/>
</dbReference>
<comment type="caution">
    <text evidence="19">The sequence shown here is derived from an EMBL/GenBank/DDBJ whole genome shotgun (WGS) entry which is preliminary data.</text>
</comment>
<feature type="binding site" evidence="15 16">
    <location>
        <position position="109"/>
    </location>
    <ligand>
        <name>S-adenosyl-L-methionine</name>
        <dbReference type="ChEBI" id="CHEBI:59789"/>
    </ligand>
</feature>
<dbReference type="SUPFAM" id="SSF75217">
    <property type="entry name" value="alpha/beta knot"/>
    <property type="match status" value="2"/>
</dbReference>
<evidence type="ECO:0000256" key="4">
    <source>
        <dbReference type="ARBA" id="ARBA00011738"/>
    </source>
</evidence>
<evidence type="ECO:0000256" key="1">
    <source>
        <dbReference type="ARBA" id="ARBA00002634"/>
    </source>
</evidence>
<evidence type="ECO:0000256" key="17">
    <source>
        <dbReference type="RuleBase" id="RU003464"/>
    </source>
</evidence>
<keyword evidence="7 15" id="KW-0963">Cytoplasm</keyword>
<dbReference type="InterPro" id="IPR029028">
    <property type="entry name" value="Alpha/beta_knot_MTases"/>
</dbReference>
<gene>
    <name evidence="15" type="primary">trmD</name>
    <name evidence="19" type="ORF">A3J15_01175</name>
</gene>
<evidence type="ECO:0000256" key="16">
    <source>
        <dbReference type="PIRSR" id="PIRSR000386-1"/>
    </source>
</evidence>
<dbReference type="Gene3D" id="3.40.1280.10">
    <property type="match status" value="1"/>
</dbReference>
<proteinExistence type="inferred from homology"/>
<comment type="similarity">
    <text evidence="3 15 17">Belongs to the RNA methyltransferase TrmD family.</text>
</comment>
<dbReference type="InterPro" id="IPR029026">
    <property type="entry name" value="tRNA_m1G_MTases_N"/>
</dbReference>
<dbReference type="InterPro" id="IPR023148">
    <property type="entry name" value="tRNA_m1G_MeTrfase_C_sf"/>
</dbReference>